<reference evidence="9 10" key="1">
    <citation type="submission" date="2019-04" db="EMBL/GenBank/DDBJ databases">
        <title>Genome sequence of Bacillus hwajinpoensis strain Y2.</title>
        <authorList>
            <person name="Fair J.L."/>
            <person name="Maclea K.S."/>
        </authorList>
    </citation>
    <scope>NUCLEOTIDE SEQUENCE [LARGE SCALE GENOMIC DNA]</scope>
    <source>
        <strain evidence="9 10">Y2</strain>
    </source>
</reference>
<sequence>MKADRYISVTALTRHVKRMIDNEPALQDVWLRGELSNVKLHNRGHLYFTVKDDKSRVQAVMFAGNNRHMKFKPENGMKVLIRGEISVFEPYGQYQLYAKEMQPDGIGNLYLAYEELKRKLEFEGLFSEDLKQPIPRYPTEIGVITSPTGAAIRDIFTTIKRRYPAARITVFPVLVQGNSAKSSIVQAIEMANAMNMIDVLIVGRGGGSIEELWAFNEEEVARSIASSRVPIISAVGHETDFTIADFVADLRAPTPTGAAELAVPSIVELKERLDQRVHRLLRAMREKQLSERERLSNLQKSYAFRYPNQLMRQKEQELDLQVDRLQKTMKRLLAYTGERVDRNHKQLVKQHPNRLLKESAQELNEIKVSLHKEMQRVLHGKQRDFSMFAGKLNALSPLKVMERGYSLAYKEEELIKSVKQVQPGDVLKVEMTDGKIDCHVWGLEESDSNGEK</sequence>
<dbReference type="HAMAP" id="MF_00378">
    <property type="entry name" value="Exonuc_7_L"/>
    <property type="match status" value="1"/>
</dbReference>
<keyword evidence="2 5" id="KW-0540">Nuclease</keyword>
<feature type="domain" description="OB-fold nucleic acid binding" evidence="8">
    <location>
        <begin position="7"/>
        <end position="102"/>
    </location>
</feature>
<evidence type="ECO:0000259" key="8">
    <source>
        <dbReference type="Pfam" id="PF13742"/>
    </source>
</evidence>
<dbReference type="GO" id="GO:0005737">
    <property type="term" value="C:cytoplasm"/>
    <property type="evidence" value="ECO:0007669"/>
    <property type="project" value="UniProtKB-SubCell"/>
</dbReference>
<accession>A0A4U1MI89</accession>
<evidence type="ECO:0000256" key="4">
    <source>
        <dbReference type="ARBA" id="ARBA00022839"/>
    </source>
</evidence>
<dbReference type="EC" id="3.1.11.6" evidence="5"/>
<evidence type="ECO:0000256" key="5">
    <source>
        <dbReference type="HAMAP-Rule" id="MF_00378"/>
    </source>
</evidence>
<evidence type="ECO:0000256" key="6">
    <source>
        <dbReference type="RuleBase" id="RU004355"/>
    </source>
</evidence>
<dbReference type="PANTHER" id="PTHR30008:SF0">
    <property type="entry name" value="EXODEOXYRIBONUCLEASE 7 LARGE SUBUNIT"/>
    <property type="match status" value="1"/>
</dbReference>
<gene>
    <name evidence="5" type="primary">xseA</name>
    <name evidence="9" type="ORF">FBF83_12415</name>
</gene>
<evidence type="ECO:0000313" key="10">
    <source>
        <dbReference type="Proteomes" id="UP000310541"/>
    </source>
</evidence>
<dbReference type="InterPro" id="IPR003753">
    <property type="entry name" value="Exonuc_VII_L"/>
</dbReference>
<dbReference type="RefSeq" id="WP_136947478.1">
    <property type="nucleotide sequence ID" value="NZ_SWFM01000003.1"/>
</dbReference>
<evidence type="ECO:0000256" key="3">
    <source>
        <dbReference type="ARBA" id="ARBA00022801"/>
    </source>
</evidence>
<keyword evidence="4 5" id="KW-0269">Exonuclease</keyword>
<dbReference type="GO" id="GO:0003676">
    <property type="term" value="F:nucleic acid binding"/>
    <property type="evidence" value="ECO:0007669"/>
    <property type="project" value="InterPro"/>
</dbReference>
<comment type="catalytic activity">
    <reaction evidence="5 6">
        <text>Exonucleolytic cleavage in either 5'- to 3'- or 3'- to 5'-direction to yield nucleoside 5'-phosphates.</text>
        <dbReference type="EC" id="3.1.11.6"/>
    </reaction>
</comment>
<evidence type="ECO:0000256" key="2">
    <source>
        <dbReference type="ARBA" id="ARBA00022722"/>
    </source>
</evidence>
<proteinExistence type="inferred from homology"/>
<dbReference type="OrthoDB" id="9802795at2"/>
<protein>
    <recommendedName>
        <fullName evidence="5">Exodeoxyribonuclease 7 large subunit</fullName>
        <ecNumber evidence="5">3.1.11.6</ecNumber>
    </recommendedName>
    <alternativeName>
        <fullName evidence="5">Exodeoxyribonuclease VII large subunit</fullName>
        <shortName evidence="5">Exonuclease VII large subunit</shortName>
    </alternativeName>
</protein>
<dbReference type="CDD" id="cd04489">
    <property type="entry name" value="ExoVII_LU_OBF"/>
    <property type="match status" value="1"/>
</dbReference>
<dbReference type="GO" id="GO:0008855">
    <property type="term" value="F:exodeoxyribonuclease VII activity"/>
    <property type="evidence" value="ECO:0007669"/>
    <property type="project" value="UniProtKB-UniRule"/>
</dbReference>
<keyword evidence="1 5" id="KW-0963">Cytoplasm</keyword>
<keyword evidence="3 5" id="KW-0378">Hydrolase</keyword>
<name>A0A4U1MI89_9BACL</name>
<dbReference type="Pfam" id="PF13742">
    <property type="entry name" value="tRNA_anti_2"/>
    <property type="match status" value="1"/>
</dbReference>
<dbReference type="EMBL" id="SWFM01000003">
    <property type="protein sequence ID" value="TKD70060.1"/>
    <property type="molecule type" value="Genomic_DNA"/>
</dbReference>
<evidence type="ECO:0000259" key="7">
    <source>
        <dbReference type="Pfam" id="PF02601"/>
    </source>
</evidence>
<comment type="subunit">
    <text evidence="5">Heterooligomer composed of large and small subunits.</text>
</comment>
<comment type="function">
    <text evidence="5">Bidirectionally degrades single-stranded DNA into large acid-insoluble oligonucleotides, which are then degraded further into small acid-soluble oligonucleotides.</text>
</comment>
<organism evidence="9 10">
    <name type="scientific">Guptibacillus hwajinpoensis</name>
    <dbReference type="NCBI Taxonomy" id="208199"/>
    <lineage>
        <taxon>Bacteria</taxon>
        <taxon>Bacillati</taxon>
        <taxon>Bacillota</taxon>
        <taxon>Bacilli</taxon>
        <taxon>Bacillales</taxon>
        <taxon>Guptibacillaceae</taxon>
        <taxon>Guptibacillus</taxon>
    </lineage>
</organism>
<comment type="caution">
    <text evidence="9">The sequence shown here is derived from an EMBL/GenBank/DDBJ whole genome shotgun (WGS) entry which is preliminary data.</text>
</comment>
<dbReference type="Proteomes" id="UP000310541">
    <property type="component" value="Unassembled WGS sequence"/>
</dbReference>
<dbReference type="GO" id="GO:0006308">
    <property type="term" value="P:DNA catabolic process"/>
    <property type="evidence" value="ECO:0007669"/>
    <property type="project" value="UniProtKB-UniRule"/>
</dbReference>
<evidence type="ECO:0000313" key="9">
    <source>
        <dbReference type="EMBL" id="TKD70060.1"/>
    </source>
</evidence>
<dbReference type="InterPro" id="IPR020579">
    <property type="entry name" value="Exonuc_VII_lsu_C"/>
</dbReference>
<comment type="subcellular location">
    <subcellularLocation>
        <location evidence="5 6">Cytoplasm</location>
    </subcellularLocation>
</comment>
<dbReference type="NCBIfam" id="TIGR00237">
    <property type="entry name" value="xseA"/>
    <property type="match status" value="1"/>
</dbReference>
<dbReference type="PANTHER" id="PTHR30008">
    <property type="entry name" value="EXODEOXYRIBONUCLEASE 7 LARGE SUBUNIT"/>
    <property type="match status" value="1"/>
</dbReference>
<evidence type="ECO:0000256" key="1">
    <source>
        <dbReference type="ARBA" id="ARBA00022490"/>
    </source>
</evidence>
<dbReference type="InterPro" id="IPR025824">
    <property type="entry name" value="OB-fold_nuc-bd_dom"/>
</dbReference>
<feature type="domain" description="Exonuclease VII large subunit C-terminal" evidence="7">
    <location>
        <begin position="125"/>
        <end position="438"/>
    </location>
</feature>
<dbReference type="AlphaFoldDB" id="A0A4U1MI89"/>
<dbReference type="GO" id="GO:0009318">
    <property type="term" value="C:exodeoxyribonuclease VII complex"/>
    <property type="evidence" value="ECO:0007669"/>
    <property type="project" value="UniProtKB-UniRule"/>
</dbReference>
<comment type="similarity">
    <text evidence="5 6">Belongs to the XseA family.</text>
</comment>
<dbReference type="Pfam" id="PF02601">
    <property type="entry name" value="Exonuc_VII_L"/>
    <property type="match status" value="1"/>
</dbReference>